<evidence type="ECO:0008006" key="3">
    <source>
        <dbReference type="Google" id="ProtNLM"/>
    </source>
</evidence>
<evidence type="ECO:0000313" key="2">
    <source>
        <dbReference type="Proteomes" id="UP000548867"/>
    </source>
</evidence>
<keyword evidence="2" id="KW-1185">Reference proteome</keyword>
<dbReference type="Pfam" id="PF10649">
    <property type="entry name" value="DUF2478"/>
    <property type="match status" value="1"/>
</dbReference>
<accession>A0A7W6CEZ9</accession>
<dbReference type="EMBL" id="JACIDX010000008">
    <property type="protein sequence ID" value="MBB3955304.1"/>
    <property type="molecule type" value="Genomic_DNA"/>
</dbReference>
<comment type="caution">
    <text evidence="1">The sequence shown here is derived from an EMBL/GenBank/DDBJ whole genome shotgun (WGS) entry which is preliminary data.</text>
</comment>
<dbReference type="AlphaFoldDB" id="A0A7W6CEZ9"/>
<name>A0A7W6CEZ9_9SPHN</name>
<protein>
    <recommendedName>
        <fullName evidence="3">Molybdenum ABC transporter ATP-binding protein</fullName>
    </recommendedName>
</protein>
<organism evidence="1 2">
    <name type="scientific">Novosphingobium sediminicola</name>
    <dbReference type="NCBI Taxonomy" id="563162"/>
    <lineage>
        <taxon>Bacteria</taxon>
        <taxon>Pseudomonadati</taxon>
        <taxon>Pseudomonadota</taxon>
        <taxon>Alphaproteobacteria</taxon>
        <taxon>Sphingomonadales</taxon>
        <taxon>Sphingomonadaceae</taxon>
        <taxon>Novosphingobium</taxon>
    </lineage>
</organism>
<reference evidence="1 2" key="1">
    <citation type="submission" date="2020-08" db="EMBL/GenBank/DDBJ databases">
        <title>Genomic Encyclopedia of Type Strains, Phase IV (KMG-IV): sequencing the most valuable type-strain genomes for metagenomic binning, comparative biology and taxonomic classification.</title>
        <authorList>
            <person name="Goeker M."/>
        </authorList>
    </citation>
    <scope>NUCLEOTIDE SEQUENCE [LARGE SCALE GENOMIC DNA]</scope>
    <source>
        <strain evidence="1 2">DSM 27057</strain>
    </source>
</reference>
<dbReference type="Proteomes" id="UP000548867">
    <property type="component" value="Unassembled WGS sequence"/>
</dbReference>
<proteinExistence type="predicted"/>
<sequence>MAERSASAQALLAQIVARWGGPLRIAGVIEEPPASGEDCSPGTLVSIHDGARFPLGQDLGCEAQGCTLDSGALVSAAAWVETRLSQPCDLLILSKFGKMEAEAGSGLLSCLLIALDRAVPVLLTISPRFVEAWAEFAGPYAQTLPPDMAAVESWLEQITAPASLPPQ</sequence>
<dbReference type="InterPro" id="IPR018912">
    <property type="entry name" value="DUF2478"/>
</dbReference>
<gene>
    <name evidence="1" type="ORF">GGR38_002258</name>
</gene>
<evidence type="ECO:0000313" key="1">
    <source>
        <dbReference type="EMBL" id="MBB3955304.1"/>
    </source>
</evidence>